<dbReference type="EMBL" id="BAABME010002653">
    <property type="protein sequence ID" value="GAA0155572.1"/>
    <property type="molecule type" value="Genomic_DNA"/>
</dbReference>
<name>A0AAV3PUV0_LITER</name>
<evidence type="ECO:0000313" key="2">
    <source>
        <dbReference type="EMBL" id="GAA0155572.1"/>
    </source>
</evidence>
<gene>
    <name evidence="2" type="ORF">LIER_13272</name>
</gene>
<dbReference type="Proteomes" id="UP001454036">
    <property type="component" value="Unassembled WGS sequence"/>
</dbReference>
<keyword evidence="3" id="KW-1185">Reference proteome</keyword>
<evidence type="ECO:0000313" key="3">
    <source>
        <dbReference type="Proteomes" id="UP001454036"/>
    </source>
</evidence>
<accession>A0AAV3PUV0</accession>
<evidence type="ECO:0000256" key="1">
    <source>
        <dbReference type="SAM" id="MobiDB-lite"/>
    </source>
</evidence>
<dbReference type="AlphaFoldDB" id="A0AAV3PUV0"/>
<feature type="region of interest" description="Disordered" evidence="1">
    <location>
        <begin position="1"/>
        <end position="32"/>
    </location>
</feature>
<organism evidence="2 3">
    <name type="scientific">Lithospermum erythrorhizon</name>
    <name type="common">Purple gromwell</name>
    <name type="synonym">Lithospermum officinale var. erythrorhizon</name>
    <dbReference type="NCBI Taxonomy" id="34254"/>
    <lineage>
        <taxon>Eukaryota</taxon>
        <taxon>Viridiplantae</taxon>
        <taxon>Streptophyta</taxon>
        <taxon>Embryophyta</taxon>
        <taxon>Tracheophyta</taxon>
        <taxon>Spermatophyta</taxon>
        <taxon>Magnoliopsida</taxon>
        <taxon>eudicotyledons</taxon>
        <taxon>Gunneridae</taxon>
        <taxon>Pentapetalae</taxon>
        <taxon>asterids</taxon>
        <taxon>lamiids</taxon>
        <taxon>Boraginales</taxon>
        <taxon>Boraginaceae</taxon>
        <taxon>Boraginoideae</taxon>
        <taxon>Lithospermeae</taxon>
        <taxon>Lithospermum</taxon>
    </lineage>
</organism>
<proteinExistence type="predicted"/>
<protein>
    <submittedName>
        <fullName evidence="2">Uncharacterized protein</fullName>
    </submittedName>
</protein>
<reference evidence="2 3" key="1">
    <citation type="submission" date="2024-01" db="EMBL/GenBank/DDBJ databases">
        <title>The complete chloroplast genome sequence of Lithospermum erythrorhizon: insights into the phylogenetic relationship among Boraginaceae species and the maternal lineages of purple gromwells.</title>
        <authorList>
            <person name="Okada T."/>
            <person name="Watanabe K."/>
        </authorList>
    </citation>
    <scope>NUCLEOTIDE SEQUENCE [LARGE SCALE GENOMIC DNA]</scope>
</reference>
<feature type="compositionally biased region" description="Basic and acidic residues" evidence="1">
    <location>
        <begin position="11"/>
        <end position="24"/>
    </location>
</feature>
<comment type="caution">
    <text evidence="2">The sequence shown here is derived from an EMBL/GenBank/DDBJ whole genome shotgun (WGS) entry which is preliminary data.</text>
</comment>
<sequence length="70" mass="7777">MSFPPAGHVKLNIDDATKGTEGHKNSSKPECSTKQNAVVEIIGIYSGSYHRKEGRIPVSEFHIKLLWRNA</sequence>